<keyword evidence="8" id="KW-0902">Two-component regulatory system</keyword>
<dbReference type="InterPro" id="IPR003594">
    <property type="entry name" value="HATPase_dom"/>
</dbReference>
<dbReference type="InterPro" id="IPR005467">
    <property type="entry name" value="His_kinase_dom"/>
</dbReference>
<comment type="caution">
    <text evidence="13">The sequence shown here is derived from an EMBL/GenBank/DDBJ whole genome shotgun (WGS) entry which is preliminary data.</text>
</comment>
<dbReference type="Gene3D" id="3.30.450.20">
    <property type="entry name" value="PAS domain"/>
    <property type="match status" value="1"/>
</dbReference>
<evidence type="ECO:0000259" key="11">
    <source>
        <dbReference type="PROSITE" id="PS50112"/>
    </source>
</evidence>
<keyword evidence="6" id="KW-0418">Kinase</keyword>
<feature type="domain" description="PAC" evidence="12">
    <location>
        <begin position="356"/>
        <end position="408"/>
    </location>
</feature>
<dbReference type="InterPro" id="IPR036890">
    <property type="entry name" value="HATPase_C_sf"/>
</dbReference>
<evidence type="ECO:0000256" key="6">
    <source>
        <dbReference type="ARBA" id="ARBA00022777"/>
    </source>
</evidence>
<dbReference type="InterPro" id="IPR000700">
    <property type="entry name" value="PAS-assoc_C"/>
</dbReference>
<keyword evidence="5" id="KW-0547">Nucleotide-binding</keyword>
<dbReference type="PROSITE" id="PS50109">
    <property type="entry name" value="HIS_KIN"/>
    <property type="match status" value="1"/>
</dbReference>
<dbReference type="Gene3D" id="3.30.565.10">
    <property type="entry name" value="Histidine kinase-like ATPase, C-terminal domain"/>
    <property type="match status" value="1"/>
</dbReference>
<keyword evidence="7" id="KW-0067">ATP-binding</keyword>
<evidence type="ECO:0000256" key="3">
    <source>
        <dbReference type="ARBA" id="ARBA00022553"/>
    </source>
</evidence>
<dbReference type="InterPro" id="IPR004358">
    <property type="entry name" value="Sig_transdc_His_kin-like_C"/>
</dbReference>
<dbReference type="NCBIfam" id="TIGR00229">
    <property type="entry name" value="sensory_box"/>
    <property type="match status" value="1"/>
</dbReference>
<dbReference type="SMART" id="SM00387">
    <property type="entry name" value="HATPase_c"/>
    <property type="match status" value="1"/>
</dbReference>
<dbReference type="SMART" id="SM00091">
    <property type="entry name" value="PAS"/>
    <property type="match status" value="1"/>
</dbReference>
<evidence type="ECO:0000313" key="14">
    <source>
        <dbReference type="Proteomes" id="UP000241421"/>
    </source>
</evidence>
<dbReference type="InterPro" id="IPR000014">
    <property type="entry name" value="PAS"/>
</dbReference>
<dbReference type="SUPFAM" id="SSF55874">
    <property type="entry name" value="ATPase domain of HSP90 chaperone/DNA topoisomerase II/histidine kinase"/>
    <property type="match status" value="1"/>
</dbReference>
<dbReference type="InterPro" id="IPR001610">
    <property type="entry name" value="PAC"/>
</dbReference>
<evidence type="ECO:0000256" key="1">
    <source>
        <dbReference type="ARBA" id="ARBA00000085"/>
    </source>
</evidence>
<dbReference type="Pfam" id="PF02518">
    <property type="entry name" value="HATPase_c"/>
    <property type="match status" value="1"/>
</dbReference>
<evidence type="ECO:0000256" key="9">
    <source>
        <dbReference type="SAM" id="Phobius"/>
    </source>
</evidence>
<dbReference type="EMBL" id="PXWF02000009">
    <property type="protein sequence ID" value="PWF55712.1"/>
    <property type="molecule type" value="Genomic_DNA"/>
</dbReference>
<dbReference type="InterPro" id="IPR013656">
    <property type="entry name" value="PAS_4"/>
</dbReference>
<dbReference type="SMART" id="SM00388">
    <property type="entry name" value="HisKA"/>
    <property type="match status" value="1"/>
</dbReference>
<organism evidence="13 14">
    <name type="scientific">Massilia glaciei</name>
    <dbReference type="NCBI Taxonomy" id="1524097"/>
    <lineage>
        <taxon>Bacteria</taxon>
        <taxon>Pseudomonadati</taxon>
        <taxon>Pseudomonadota</taxon>
        <taxon>Betaproteobacteria</taxon>
        <taxon>Burkholderiales</taxon>
        <taxon>Oxalobacteraceae</taxon>
        <taxon>Telluria group</taxon>
        <taxon>Massilia</taxon>
    </lineage>
</organism>
<evidence type="ECO:0000313" key="13">
    <source>
        <dbReference type="EMBL" id="PWF55712.1"/>
    </source>
</evidence>
<dbReference type="CDD" id="cd00130">
    <property type="entry name" value="PAS"/>
    <property type="match status" value="1"/>
</dbReference>
<comment type="catalytic activity">
    <reaction evidence="1">
        <text>ATP + protein L-histidine = ADP + protein N-phospho-L-histidine.</text>
        <dbReference type="EC" id="2.7.13.3"/>
    </reaction>
</comment>
<dbReference type="PANTHER" id="PTHR43065:SF10">
    <property type="entry name" value="PEROXIDE STRESS-ACTIVATED HISTIDINE KINASE MAK3"/>
    <property type="match status" value="1"/>
</dbReference>
<dbReference type="SUPFAM" id="SSF47384">
    <property type="entry name" value="Homodimeric domain of signal transducing histidine kinase"/>
    <property type="match status" value="1"/>
</dbReference>
<gene>
    <name evidence="13" type="ORF">C7C56_000540</name>
</gene>
<dbReference type="GO" id="GO:0000155">
    <property type="term" value="F:phosphorelay sensor kinase activity"/>
    <property type="evidence" value="ECO:0007669"/>
    <property type="project" value="InterPro"/>
</dbReference>
<reference evidence="13 14" key="1">
    <citation type="submission" date="2018-04" db="EMBL/GenBank/DDBJ databases">
        <title>Massilia violaceinigra sp. nov., a novel purple-pigmented bacterium isolated from Tianshan glacier, Xinjiang, China.</title>
        <authorList>
            <person name="Wang H."/>
        </authorList>
    </citation>
    <scope>NUCLEOTIDE SEQUENCE [LARGE SCALE GENOMIC DNA]</scope>
    <source>
        <strain evidence="13 14">B448-2</strain>
    </source>
</reference>
<dbReference type="PROSITE" id="PS50112">
    <property type="entry name" value="PAS"/>
    <property type="match status" value="1"/>
</dbReference>
<evidence type="ECO:0000259" key="10">
    <source>
        <dbReference type="PROSITE" id="PS50109"/>
    </source>
</evidence>
<dbReference type="Gene3D" id="1.10.287.130">
    <property type="match status" value="1"/>
</dbReference>
<proteinExistence type="predicted"/>
<dbReference type="Pfam" id="PF08448">
    <property type="entry name" value="PAS_4"/>
    <property type="match status" value="1"/>
</dbReference>
<dbReference type="EC" id="2.7.13.3" evidence="2"/>
<feature type="domain" description="PAS" evidence="11">
    <location>
        <begin position="281"/>
        <end position="353"/>
    </location>
</feature>
<evidence type="ECO:0000256" key="7">
    <source>
        <dbReference type="ARBA" id="ARBA00022840"/>
    </source>
</evidence>
<dbReference type="OrthoDB" id="1931120at2"/>
<dbReference type="SMART" id="SM00086">
    <property type="entry name" value="PAC"/>
    <property type="match status" value="1"/>
</dbReference>
<evidence type="ECO:0000256" key="2">
    <source>
        <dbReference type="ARBA" id="ARBA00012438"/>
    </source>
</evidence>
<evidence type="ECO:0000256" key="4">
    <source>
        <dbReference type="ARBA" id="ARBA00022679"/>
    </source>
</evidence>
<evidence type="ECO:0000259" key="12">
    <source>
        <dbReference type="PROSITE" id="PS50113"/>
    </source>
</evidence>
<keyword evidence="9" id="KW-1133">Transmembrane helix</keyword>
<dbReference type="CDD" id="cd00082">
    <property type="entry name" value="HisKA"/>
    <property type="match status" value="1"/>
</dbReference>
<keyword evidence="3" id="KW-0597">Phosphoprotein</keyword>
<feature type="domain" description="Histidine kinase" evidence="10">
    <location>
        <begin position="428"/>
        <end position="648"/>
    </location>
</feature>
<dbReference type="GO" id="GO:0005524">
    <property type="term" value="F:ATP binding"/>
    <property type="evidence" value="ECO:0007669"/>
    <property type="project" value="UniProtKB-KW"/>
</dbReference>
<keyword evidence="4" id="KW-0808">Transferase</keyword>
<dbReference type="RefSeq" id="WP_106755558.1">
    <property type="nucleotide sequence ID" value="NZ_PXWF02000009.1"/>
</dbReference>
<dbReference type="PANTHER" id="PTHR43065">
    <property type="entry name" value="SENSOR HISTIDINE KINASE"/>
    <property type="match status" value="1"/>
</dbReference>
<accession>A0A2U2I7I7</accession>
<dbReference type="InterPro" id="IPR035965">
    <property type="entry name" value="PAS-like_dom_sf"/>
</dbReference>
<keyword evidence="9" id="KW-0812">Transmembrane</keyword>
<dbReference type="AlphaFoldDB" id="A0A2U2I7I7"/>
<keyword evidence="9" id="KW-0472">Membrane</keyword>
<dbReference type="PRINTS" id="PR00344">
    <property type="entry name" value="BCTRLSENSOR"/>
</dbReference>
<evidence type="ECO:0000256" key="8">
    <source>
        <dbReference type="ARBA" id="ARBA00023012"/>
    </source>
</evidence>
<protein>
    <recommendedName>
        <fullName evidence="2">histidine kinase</fullName>
        <ecNumber evidence="2">2.7.13.3</ecNumber>
    </recommendedName>
</protein>
<dbReference type="PROSITE" id="PS50113">
    <property type="entry name" value="PAC"/>
    <property type="match status" value="1"/>
</dbReference>
<dbReference type="InterPro" id="IPR036097">
    <property type="entry name" value="HisK_dim/P_sf"/>
</dbReference>
<dbReference type="Proteomes" id="UP000241421">
    <property type="component" value="Unassembled WGS sequence"/>
</dbReference>
<sequence length="653" mass="71300">MKNSPSPPRSAPGLRPLLHLRWLLPVLLVLLFLAVLLWLPWQARQMESNERQEQLIADTLWVEQAVRFQLSRNEELLANLRADMLAGTVSEAKLQARLDLMPKSAHEITRVRWITAAQAELAEADAPASAAADFARKTGQARYSEAAPHAPEMTYHLPVLRGKVYLGSLVATYQLKHLLDETVPWWFAQDNAISLVDGDDKVVAQRAAAGPGRGVYTHMRALDLPGTTLRLATDSVKGAPRLMPNLLVGSVVALALGLLASLVALWRHIARRLAAEDALRQQMAFRTAMEDSLVTGLRARDLEGRVTYVNPAFCQIVGRARDELVGRAPPMPYWAPEAMDEYQQRFAAVLAGNATPQFETVFLRPGGERVPVLIFEAPLIGDDGQQTGWMGSILDISDRKRAEDLNRQQQEKLQAGARLNTMGEIASTLAHELNQPLAAISSYTTGALNMLARSVSDGVAVDAALLKGALEQASGQAQRAGQVIRSVHAFVKKREPERQRIDMQNLVDGIRALIELQARKCFVAIQLQIAPGLPPVNADRMMLEQVLLNLTRNAIEAMQDVAPERRILRIEGALADGKVALSVCDRGHGIAPEVAERLFSPFFSTKAEGMGMGLSICRSAIEFHGGTLDHTPNPDGGTIFTFSLPAQGAPALA</sequence>
<evidence type="ECO:0000256" key="5">
    <source>
        <dbReference type="ARBA" id="ARBA00022741"/>
    </source>
</evidence>
<name>A0A2U2I7I7_9BURK</name>
<keyword evidence="14" id="KW-1185">Reference proteome</keyword>
<feature type="transmembrane region" description="Helical" evidence="9">
    <location>
        <begin position="246"/>
        <end position="266"/>
    </location>
</feature>
<dbReference type="InterPro" id="IPR003661">
    <property type="entry name" value="HisK_dim/P_dom"/>
</dbReference>
<dbReference type="SUPFAM" id="SSF55785">
    <property type="entry name" value="PYP-like sensor domain (PAS domain)"/>
    <property type="match status" value="1"/>
</dbReference>
<feature type="transmembrane region" description="Helical" evidence="9">
    <location>
        <begin position="20"/>
        <end position="41"/>
    </location>
</feature>